<feature type="transmembrane region" description="Helical" evidence="1">
    <location>
        <begin position="347"/>
        <end position="368"/>
    </location>
</feature>
<feature type="transmembrane region" description="Helical" evidence="1">
    <location>
        <begin position="286"/>
        <end position="304"/>
    </location>
</feature>
<evidence type="ECO:0000313" key="3">
    <source>
        <dbReference type="Proteomes" id="UP000265703"/>
    </source>
</evidence>
<feature type="transmembrane region" description="Helical" evidence="1">
    <location>
        <begin position="461"/>
        <end position="483"/>
    </location>
</feature>
<keyword evidence="1" id="KW-0472">Membrane</keyword>
<reference evidence="2 3" key="1">
    <citation type="submission" date="2018-06" db="EMBL/GenBank/DDBJ databases">
        <title>Comparative genomics reveals the genomic features of Rhizophagus irregularis, R. cerebriforme, R. diaphanum and Gigaspora rosea, and their symbiotic lifestyle signature.</title>
        <authorList>
            <person name="Morin E."/>
            <person name="San Clemente H."/>
            <person name="Chen E.C.H."/>
            <person name="De La Providencia I."/>
            <person name="Hainaut M."/>
            <person name="Kuo A."/>
            <person name="Kohler A."/>
            <person name="Murat C."/>
            <person name="Tang N."/>
            <person name="Roy S."/>
            <person name="Loubradou J."/>
            <person name="Henrissat B."/>
            <person name="Grigoriev I.V."/>
            <person name="Corradi N."/>
            <person name="Roux C."/>
            <person name="Martin F.M."/>
        </authorList>
    </citation>
    <scope>NUCLEOTIDE SEQUENCE [LARGE SCALE GENOMIC DNA]</scope>
    <source>
        <strain evidence="2 3">DAOM 227022</strain>
    </source>
</reference>
<comment type="caution">
    <text evidence="2">The sequence shown here is derived from an EMBL/GenBank/DDBJ whole genome shotgun (WGS) entry which is preliminary data.</text>
</comment>
<keyword evidence="3" id="KW-1185">Reference proteome</keyword>
<dbReference type="STRING" id="658196.A0A397TFE4"/>
<organism evidence="2 3">
    <name type="scientific">Glomus cerebriforme</name>
    <dbReference type="NCBI Taxonomy" id="658196"/>
    <lineage>
        <taxon>Eukaryota</taxon>
        <taxon>Fungi</taxon>
        <taxon>Fungi incertae sedis</taxon>
        <taxon>Mucoromycota</taxon>
        <taxon>Glomeromycotina</taxon>
        <taxon>Glomeromycetes</taxon>
        <taxon>Glomerales</taxon>
        <taxon>Glomeraceae</taxon>
        <taxon>Glomus</taxon>
    </lineage>
</organism>
<evidence type="ECO:0000313" key="2">
    <source>
        <dbReference type="EMBL" id="RIA95185.1"/>
    </source>
</evidence>
<dbReference type="OrthoDB" id="2447233at2759"/>
<feature type="transmembrane region" description="Helical" evidence="1">
    <location>
        <begin position="426"/>
        <end position="449"/>
    </location>
</feature>
<name>A0A397TFE4_9GLOM</name>
<evidence type="ECO:0000256" key="1">
    <source>
        <dbReference type="SAM" id="Phobius"/>
    </source>
</evidence>
<sequence>MTYRSGFLILGYEDNLEIQWFTAFILDKTNLIQQTYLPKFFIPTDVFPVVFKNFKDYKADSVLKPYYFNLLPNNILISGLGHSDHDLWSADLTSLLIKDDNIMLNVKSDLPATKYEDEKIVTLTIIESVFNVPGVTYSLEIDEQFFRYRTGINGSVFPNRSFIHYDTVTEEYEFAEDGTNLFEKSDDKSLFLKNLTEGLAENISQIKINNYEMDKSINKIQLLLSLLINPPVDKVNNINVEQIKESLDIMIKNLEEIPLSLNNYTKYLDSSYGCALKNDLWDRYKYILIGIVCASTILIALFLLARKKCKEGNNLIIFKLALLSSDMVSDFLFAIDNSSNVENLRIPSIVFLVIPMVTNLILVFHIFITECMDNKKYIVWFKENSQPAAIVTILCGGDIAVLNLLSSNLAGFELFNAPLSKRAEKIIYYGTVLNTFLEDVPQLIIQIIYQYKTISYDVIPLISLTTGSIILLSTILGHTYNIIIRIYTKLKVSDQNNELLKNSLEECNECGEHTICKHIAICEKCNLLK</sequence>
<dbReference type="EMBL" id="QKYT01000066">
    <property type="protein sequence ID" value="RIA95185.1"/>
    <property type="molecule type" value="Genomic_DNA"/>
</dbReference>
<proteinExistence type="predicted"/>
<keyword evidence="1" id="KW-1133">Transmembrane helix</keyword>
<accession>A0A397TFE4</accession>
<gene>
    <name evidence="2" type="ORF">C1645_817031</name>
</gene>
<dbReference type="AlphaFoldDB" id="A0A397TFE4"/>
<feature type="transmembrane region" description="Helical" evidence="1">
    <location>
        <begin position="388"/>
        <end position="405"/>
    </location>
</feature>
<keyword evidence="1" id="KW-0812">Transmembrane</keyword>
<protein>
    <submittedName>
        <fullName evidence="2">Uncharacterized protein</fullName>
    </submittedName>
</protein>
<dbReference type="Proteomes" id="UP000265703">
    <property type="component" value="Unassembled WGS sequence"/>
</dbReference>